<reference evidence="1 2" key="1">
    <citation type="journal article" date="2014" name="Nat. Genet.">
        <title>Genome sequence of the hot pepper provides insights into the evolution of pungency in Capsicum species.</title>
        <authorList>
            <person name="Kim S."/>
            <person name="Park M."/>
            <person name="Yeom S.I."/>
            <person name="Kim Y.M."/>
            <person name="Lee J.M."/>
            <person name="Lee H.A."/>
            <person name="Seo E."/>
            <person name="Choi J."/>
            <person name="Cheong K."/>
            <person name="Kim K.T."/>
            <person name="Jung K."/>
            <person name="Lee G.W."/>
            <person name="Oh S.K."/>
            <person name="Bae C."/>
            <person name="Kim S.B."/>
            <person name="Lee H.Y."/>
            <person name="Kim S.Y."/>
            <person name="Kim M.S."/>
            <person name="Kang B.C."/>
            <person name="Jo Y.D."/>
            <person name="Yang H.B."/>
            <person name="Jeong H.J."/>
            <person name="Kang W.H."/>
            <person name="Kwon J.K."/>
            <person name="Shin C."/>
            <person name="Lim J.Y."/>
            <person name="Park J.H."/>
            <person name="Huh J.H."/>
            <person name="Kim J.S."/>
            <person name="Kim B.D."/>
            <person name="Cohen O."/>
            <person name="Paran I."/>
            <person name="Suh M.C."/>
            <person name="Lee S.B."/>
            <person name="Kim Y.K."/>
            <person name="Shin Y."/>
            <person name="Noh S.J."/>
            <person name="Park J."/>
            <person name="Seo Y.S."/>
            <person name="Kwon S.Y."/>
            <person name="Kim H.A."/>
            <person name="Park J.M."/>
            <person name="Kim H.J."/>
            <person name="Choi S.B."/>
            <person name="Bosland P.W."/>
            <person name="Reeves G."/>
            <person name="Jo S.H."/>
            <person name="Lee B.W."/>
            <person name="Cho H.T."/>
            <person name="Choi H.S."/>
            <person name="Lee M.S."/>
            <person name="Yu Y."/>
            <person name="Do Choi Y."/>
            <person name="Park B.S."/>
            <person name="van Deynze A."/>
            <person name="Ashrafi H."/>
            <person name="Hill T."/>
            <person name="Kim W.T."/>
            <person name="Pai H.S."/>
            <person name="Ahn H.K."/>
            <person name="Yeam I."/>
            <person name="Giovannoni J.J."/>
            <person name="Rose J.K."/>
            <person name="Sorensen I."/>
            <person name="Lee S.J."/>
            <person name="Kim R.W."/>
            <person name="Choi I.Y."/>
            <person name="Choi B.S."/>
            <person name="Lim J.S."/>
            <person name="Lee Y.H."/>
            <person name="Choi D."/>
        </authorList>
    </citation>
    <scope>NUCLEOTIDE SEQUENCE [LARGE SCALE GENOMIC DNA]</scope>
    <source>
        <strain evidence="2">cv. CM334</strain>
    </source>
</reference>
<dbReference type="PANTHER" id="PTHR45786:SF78">
    <property type="entry name" value="ATP-DEPENDENT DNA HELICASE"/>
    <property type="match status" value="1"/>
</dbReference>
<reference evidence="1 2" key="2">
    <citation type="journal article" date="2017" name="Genome Biol.">
        <title>New reference genome sequences of hot pepper reveal the massive evolution of plant disease-resistance genes by retroduplication.</title>
        <authorList>
            <person name="Kim S."/>
            <person name="Park J."/>
            <person name="Yeom S.I."/>
            <person name="Kim Y.M."/>
            <person name="Seo E."/>
            <person name="Kim K.T."/>
            <person name="Kim M.S."/>
            <person name="Lee J.M."/>
            <person name="Cheong K."/>
            <person name="Shin H.S."/>
            <person name="Kim S.B."/>
            <person name="Han K."/>
            <person name="Lee J."/>
            <person name="Park M."/>
            <person name="Lee H.A."/>
            <person name="Lee H.Y."/>
            <person name="Lee Y."/>
            <person name="Oh S."/>
            <person name="Lee J.H."/>
            <person name="Choi E."/>
            <person name="Choi E."/>
            <person name="Lee S.E."/>
            <person name="Jeon J."/>
            <person name="Kim H."/>
            <person name="Choi G."/>
            <person name="Song H."/>
            <person name="Lee J."/>
            <person name="Lee S.C."/>
            <person name="Kwon J.K."/>
            <person name="Lee H.Y."/>
            <person name="Koo N."/>
            <person name="Hong Y."/>
            <person name="Kim R.W."/>
            <person name="Kang W.H."/>
            <person name="Huh J.H."/>
            <person name="Kang B.C."/>
            <person name="Yang T.J."/>
            <person name="Lee Y.H."/>
            <person name="Bennetzen J.L."/>
            <person name="Choi D."/>
        </authorList>
    </citation>
    <scope>NUCLEOTIDE SEQUENCE [LARGE SCALE GENOMIC DNA]</scope>
    <source>
        <strain evidence="2">cv. CM334</strain>
    </source>
</reference>
<keyword evidence="2" id="KW-1185">Reference proteome</keyword>
<evidence type="ECO:0000313" key="1">
    <source>
        <dbReference type="EMBL" id="PHT93360.1"/>
    </source>
</evidence>
<proteinExistence type="predicted"/>
<name>A0A2G3AGN3_CAPAN</name>
<dbReference type="PANTHER" id="PTHR45786">
    <property type="entry name" value="DNA BINDING PROTEIN-LIKE"/>
    <property type="match status" value="1"/>
</dbReference>
<protein>
    <recommendedName>
        <fullName evidence="3">Helitron helicase-like domain-containing protein</fullName>
    </recommendedName>
</protein>
<sequence>MFAFTSLGINYDKELAKRNDGIYTFRVQGQMYHFINDLFPVDQMARNLQLYFYDTDNEITNRMACSIKIHELVVTKLMNILRINPYSIFLKSLIGVPDLSNFYTTLKCDSGLDQRVYNLPSTSKVAAIWVEKEFNEISCAPHVRIYTRSNRSQILNYYYGCYDPPQYPLLFSYG</sequence>
<accession>A0A2G3AGN3</accession>
<gene>
    <name evidence="1" type="ORF">T459_01242</name>
</gene>
<dbReference type="STRING" id="4072.A0A2G3AGN3"/>
<comment type="caution">
    <text evidence="1">The sequence shown here is derived from an EMBL/GenBank/DDBJ whole genome shotgun (WGS) entry which is preliminary data.</text>
</comment>
<dbReference type="Gramene" id="PHT93360">
    <property type="protein sequence ID" value="PHT93360"/>
    <property type="gene ID" value="T459_01242"/>
</dbReference>
<dbReference type="OMA" id="EISCAPH"/>
<dbReference type="Proteomes" id="UP000222542">
    <property type="component" value="Unassembled WGS sequence"/>
</dbReference>
<evidence type="ECO:0008006" key="3">
    <source>
        <dbReference type="Google" id="ProtNLM"/>
    </source>
</evidence>
<dbReference type="EMBL" id="AYRZ02000001">
    <property type="protein sequence ID" value="PHT93360.1"/>
    <property type="molecule type" value="Genomic_DNA"/>
</dbReference>
<dbReference type="AlphaFoldDB" id="A0A2G3AGN3"/>
<evidence type="ECO:0000313" key="2">
    <source>
        <dbReference type="Proteomes" id="UP000222542"/>
    </source>
</evidence>
<organism evidence="1 2">
    <name type="scientific">Capsicum annuum</name>
    <name type="common">Capsicum pepper</name>
    <dbReference type="NCBI Taxonomy" id="4072"/>
    <lineage>
        <taxon>Eukaryota</taxon>
        <taxon>Viridiplantae</taxon>
        <taxon>Streptophyta</taxon>
        <taxon>Embryophyta</taxon>
        <taxon>Tracheophyta</taxon>
        <taxon>Spermatophyta</taxon>
        <taxon>Magnoliopsida</taxon>
        <taxon>eudicotyledons</taxon>
        <taxon>Gunneridae</taxon>
        <taxon>Pentapetalae</taxon>
        <taxon>asterids</taxon>
        <taxon>lamiids</taxon>
        <taxon>Solanales</taxon>
        <taxon>Solanaceae</taxon>
        <taxon>Solanoideae</taxon>
        <taxon>Capsiceae</taxon>
        <taxon>Capsicum</taxon>
    </lineage>
</organism>